<dbReference type="Proteomes" id="UP000179242">
    <property type="component" value="Unassembled WGS sequence"/>
</dbReference>
<dbReference type="EMBL" id="MEUJ01000006">
    <property type="protein sequence ID" value="OGC39664.1"/>
    <property type="molecule type" value="Genomic_DNA"/>
</dbReference>
<dbReference type="InterPro" id="IPR008218">
    <property type="entry name" value="ATPase_V1-cplx_f_g_su"/>
</dbReference>
<dbReference type="SUPFAM" id="SSF159468">
    <property type="entry name" value="AtpF-like"/>
    <property type="match status" value="1"/>
</dbReference>
<dbReference type="InterPro" id="IPR036906">
    <property type="entry name" value="ATPase_V1_fsu_sf"/>
</dbReference>
<dbReference type="GO" id="GO:0046961">
    <property type="term" value="F:proton-transporting ATPase activity, rotational mechanism"/>
    <property type="evidence" value="ECO:0007669"/>
    <property type="project" value="InterPro"/>
</dbReference>
<evidence type="ECO:0000313" key="5">
    <source>
        <dbReference type="Proteomes" id="UP000179242"/>
    </source>
</evidence>
<evidence type="ECO:0000256" key="3">
    <source>
        <dbReference type="ARBA" id="ARBA00023065"/>
    </source>
</evidence>
<sequence length="106" mass="11663">MQKIKLIGPKFLCAPLALLGMEIHPAESEAETRHKLASIAKTGEAALVFIFERQAANLKDEIEQLNQRPELTVALLPDNRGQTGLAAERINKLVRHAIGVEITGRE</sequence>
<organism evidence="4 5">
    <name type="scientific">candidate division WOR-1 bacterium RIFOXYC2_FULL_46_14</name>
    <dbReference type="NCBI Taxonomy" id="1802587"/>
    <lineage>
        <taxon>Bacteria</taxon>
        <taxon>Bacillati</taxon>
        <taxon>Saganbacteria</taxon>
    </lineage>
</organism>
<reference evidence="4 5" key="1">
    <citation type="journal article" date="2016" name="Nat. Commun.">
        <title>Thousands of microbial genomes shed light on interconnected biogeochemical processes in an aquifer system.</title>
        <authorList>
            <person name="Anantharaman K."/>
            <person name="Brown C.T."/>
            <person name="Hug L.A."/>
            <person name="Sharon I."/>
            <person name="Castelle C.J."/>
            <person name="Probst A.J."/>
            <person name="Thomas B.C."/>
            <person name="Singh A."/>
            <person name="Wilkins M.J."/>
            <person name="Karaoz U."/>
            <person name="Brodie E.L."/>
            <person name="Williams K.H."/>
            <person name="Hubbard S.S."/>
            <person name="Banfield J.F."/>
        </authorList>
    </citation>
    <scope>NUCLEOTIDE SEQUENCE [LARGE SCALE GENOMIC DNA]</scope>
</reference>
<protein>
    <recommendedName>
        <fullName evidence="6">V-type ATP synthase subunit F</fullName>
    </recommendedName>
</protein>
<dbReference type="Gene3D" id="3.40.50.10580">
    <property type="entry name" value="ATPase, V1 complex, subunit F"/>
    <property type="match status" value="1"/>
</dbReference>
<dbReference type="AlphaFoldDB" id="A0A1F4U3W6"/>
<evidence type="ECO:0000256" key="2">
    <source>
        <dbReference type="ARBA" id="ARBA00022448"/>
    </source>
</evidence>
<dbReference type="Pfam" id="PF01990">
    <property type="entry name" value="ATP-synt_F"/>
    <property type="match status" value="1"/>
</dbReference>
<accession>A0A1F4U3W6</accession>
<evidence type="ECO:0000256" key="1">
    <source>
        <dbReference type="ARBA" id="ARBA00010148"/>
    </source>
</evidence>
<keyword evidence="3" id="KW-0406">Ion transport</keyword>
<name>A0A1F4U3W6_UNCSA</name>
<evidence type="ECO:0000313" key="4">
    <source>
        <dbReference type="EMBL" id="OGC39664.1"/>
    </source>
</evidence>
<comment type="similarity">
    <text evidence="1">Belongs to the V-ATPase F subunit family.</text>
</comment>
<keyword evidence="2" id="KW-0813">Transport</keyword>
<gene>
    <name evidence="4" type="ORF">A2438_06730</name>
</gene>
<evidence type="ECO:0008006" key="6">
    <source>
        <dbReference type="Google" id="ProtNLM"/>
    </source>
</evidence>
<proteinExistence type="inferred from homology"/>
<comment type="caution">
    <text evidence="4">The sequence shown here is derived from an EMBL/GenBank/DDBJ whole genome shotgun (WGS) entry which is preliminary data.</text>
</comment>